<accession>A0AA38RZ95</accession>
<feature type="compositionally biased region" description="Polar residues" evidence="2">
    <location>
        <begin position="259"/>
        <end position="268"/>
    </location>
</feature>
<evidence type="ECO:0000313" key="5">
    <source>
        <dbReference type="Proteomes" id="UP001174694"/>
    </source>
</evidence>
<dbReference type="EMBL" id="JANBVO010000006">
    <property type="protein sequence ID" value="KAJ9151118.1"/>
    <property type="molecule type" value="Genomic_DNA"/>
</dbReference>
<dbReference type="GO" id="GO:0003729">
    <property type="term" value="F:mRNA binding"/>
    <property type="evidence" value="ECO:0007669"/>
    <property type="project" value="TreeGrafter"/>
</dbReference>
<keyword evidence="1" id="KW-0175">Coiled coil</keyword>
<organism evidence="4 5">
    <name type="scientific">Pleurostoma richardsiae</name>
    <dbReference type="NCBI Taxonomy" id="41990"/>
    <lineage>
        <taxon>Eukaryota</taxon>
        <taxon>Fungi</taxon>
        <taxon>Dikarya</taxon>
        <taxon>Ascomycota</taxon>
        <taxon>Pezizomycotina</taxon>
        <taxon>Sordariomycetes</taxon>
        <taxon>Sordariomycetidae</taxon>
        <taxon>Calosphaeriales</taxon>
        <taxon>Pleurostomataceae</taxon>
        <taxon>Pleurostoma</taxon>
    </lineage>
</organism>
<dbReference type="Proteomes" id="UP001174694">
    <property type="component" value="Unassembled WGS sequence"/>
</dbReference>
<dbReference type="AlphaFoldDB" id="A0AA38RZ95"/>
<feature type="compositionally biased region" description="Basic and acidic residues" evidence="2">
    <location>
        <begin position="236"/>
        <end position="249"/>
    </location>
</feature>
<feature type="coiled-coil region" evidence="1">
    <location>
        <begin position="392"/>
        <end position="419"/>
    </location>
</feature>
<feature type="region of interest" description="Disordered" evidence="2">
    <location>
        <begin position="109"/>
        <end position="153"/>
    </location>
</feature>
<comment type="caution">
    <text evidence="4">The sequence shown here is derived from an EMBL/GenBank/DDBJ whole genome shotgun (WGS) entry which is preliminary data.</text>
</comment>
<dbReference type="CDD" id="cd21134">
    <property type="entry name" value="YTH"/>
    <property type="match status" value="1"/>
</dbReference>
<gene>
    <name evidence="4" type="ORF">NKR23_g3211</name>
</gene>
<feature type="compositionally biased region" description="Polar residues" evidence="2">
    <location>
        <begin position="452"/>
        <end position="477"/>
    </location>
</feature>
<dbReference type="GO" id="GO:1990247">
    <property type="term" value="F:N6-methyladenosine-containing RNA reader activity"/>
    <property type="evidence" value="ECO:0007669"/>
    <property type="project" value="TreeGrafter"/>
</dbReference>
<evidence type="ECO:0000256" key="1">
    <source>
        <dbReference type="SAM" id="Coils"/>
    </source>
</evidence>
<feature type="compositionally biased region" description="Basic and acidic residues" evidence="2">
    <location>
        <begin position="695"/>
        <end position="719"/>
    </location>
</feature>
<feature type="compositionally biased region" description="Polar residues" evidence="2">
    <location>
        <begin position="138"/>
        <end position="153"/>
    </location>
</feature>
<dbReference type="GO" id="GO:0000381">
    <property type="term" value="P:regulation of alternative mRNA splicing, via spliceosome"/>
    <property type="evidence" value="ECO:0007669"/>
    <property type="project" value="TreeGrafter"/>
</dbReference>
<feature type="compositionally biased region" description="Low complexity" evidence="2">
    <location>
        <begin position="280"/>
        <end position="297"/>
    </location>
</feature>
<dbReference type="PANTHER" id="PTHR12357">
    <property type="entry name" value="YTH YT521-B HOMOLOGY DOMAIN-CONTAINING"/>
    <property type="match status" value="1"/>
</dbReference>
<feature type="region of interest" description="Disordered" evidence="2">
    <location>
        <begin position="452"/>
        <end position="553"/>
    </location>
</feature>
<feature type="compositionally biased region" description="Low complexity" evidence="2">
    <location>
        <begin position="115"/>
        <end position="135"/>
    </location>
</feature>
<proteinExistence type="predicted"/>
<dbReference type="Gene3D" id="3.10.590.10">
    <property type="entry name" value="ph1033 like domains"/>
    <property type="match status" value="1"/>
</dbReference>
<feature type="region of interest" description="Disordered" evidence="2">
    <location>
        <begin position="695"/>
        <end position="756"/>
    </location>
</feature>
<keyword evidence="5" id="KW-1185">Reference proteome</keyword>
<feature type="region of interest" description="Disordered" evidence="2">
    <location>
        <begin position="70"/>
        <end position="94"/>
    </location>
</feature>
<protein>
    <recommendedName>
        <fullName evidence="3">YTH domain-containing protein</fullName>
    </recommendedName>
</protein>
<feature type="domain" description="YTH" evidence="3">
    <location>
        <begin position="562"/>
        <end position="696"/>
    </location>
</feature>
<feature type="compositionally biased region" description="Basic and acidic residues" evidence="2">
    <location>
        <begin position="507"/>
        <end position="527"/>
    </location>
</feature>
<evidence type="ECO:0000313" key="4">
    <source>
        <dbReference type="EMBL" id="KAJ9151118.1"/>
    </source>
</evidence>
<feature type="compositionally biased region" description="Basic and acidic residues" evidence="2">
    <location>
        <begin position="298"/>
        <end position="308"/>
    </location>
</feature>
<dbReference type="Pfam" id="PF04146">
    <property type="entry name" value="YTH"/>
    <property type="match status" value="1"/>
</dbReference>
<dbReference type="InterPro" id="IPR045168">
    <property type="entry name" value="YTH_prot"/>
</dbReference>
<name>A0AA38RZ95_9PEZI</name>
<dbReference type="PANTHER" id="PTHR12357:SF3">
    <property type="entry name" value="YTH DOMAIN-CONTAINING PROTEIN 1"/>
    <property type="match status" value="1"/>
</dbReference>
<dbReference type="GO" id="GO:0005654">
    <property type="term" value="C:nucleoplasm"/>
    <property type="evidence" value="ECO:0007669"/>
    <property type="project" value="TreeGrafter"/>
</dbReference>
<reference evidence="4" key="1">
    <citation type="submission" date="2022-07" db="EMBL/GenBank/DDBJ databases">
        <title>Fungi with potential for degradation of polypropylene.</title>
        <authorList>
            <person name="Gostincar C."/>
        </authorList>
    </citation>
    <scope>NUCLEOTIDE SEQUENCE</scope>
    <source>
        <strain evidence="4">EXF-13308</strain>
    </source>
</reference>
<dbReference type="InterPro" id="IPR007275">
    <property type="entry name" value="YTH_domain"/>
</dbReference>
<feature type="compositionally biased region" description="Polar residues" evidence="2">
    <location>
        <begin position="323"/>
        <end position="344"/>
    </location>
</feature>
<feature type="compositionally biased region" description="Low complexity" evidence="2">
    <location>
        <begin position="75"/>
        <end position="92"/>
    </location>
</feature>
<feature type="region of interest" description="Disordered" evidence="2">
    <location>
        <begin position="211"/>
        <end position="355"/>
    </location>
</feature>
<evidence type="ECO:0000259" key="3">
    <source>
        <dbReference type="PROSITE" id="PS50882"/>
    </source>
</evidence>
<feature type="compositionally biased region" description="Basic residues" evidence="2">
    <location>
        <begin position="738"/>
        <end position="749"/>
    </location>
</feature>
<sequence length="756" mass="82986">MWPNNNFQEFGNQDFLDFLDAGQSYQPNTRPSAAAFALDPGINYNETNSNDSDAFSQNQAILPAFNNTSVAMDTSPQRNSSPASQSSQSGVPNKVQLNARAAELKEKLRKRRELQGQQAVSSGAPAAGSRPATPAKNGATQSPPAKPNMTSIIPNKPAAAEENQFKANRASSSVPHVLPQRVSQPVLSATGADIADLISDIRAATDPEPLAQAPTASKMADTTVAGIPPTPTGKIAKNERQGSFEEGEIRGNTPDLSDDVSTVFQTIRQPAGLPPRPTISTNSSKKLTSSTASNSKSYKYEDKQDPLRTDGTAFVRPVDQREGPTNTSSYREQQRTSSNGTTPATDIKPSGGGRQDTSALLARLLAEDEDLRDWLDFTHYHNADYRTRALARTRRLIEIEKKQQEAADLEKERQELLRQDGLEIRVGREPAIAALTPAVTIPPASEPVKVQTKYQVPSSSQPTLSKADSSKITSAVDSTAPGKVDSQPSRPTTLKREHGGDENASLRPEKLLRTDGGGRYDSYRGDANRGYSRPPSPAPRRRHTAYPYRNPNTLDLGRRGESRFFMVKSFNRENVMACMEDGLWTTQVQNGETLTSAFATCKNVILFFSINQSRAFQGYARMATAPSPDTPRPRWMNAIHWECTPPFRIEWCCTTEMPFHAVHHLVNSLNENMPVLVGKDGQEIEEQCGRDLAAEMDKLEESRKARRERDDDDRSDRDVSPPPQPRYPRGGGYGRGRGGGRGRGRARGYVKREVSP</sequence>
<evidence type="ECO:0000256" key="2">
    <source>
        <dbReference type="SAM" id="MobiDB-lite"/>
    </source>
</evidence>
<dbReference type="PROSITE" id="PS50882">
    <property type="entry name" value="YTH"/>
    <property type="match status" value="1"/>
</dbReference>
<dbReference type="GO" id="GO:0000398">
    <property type="term" value="P:mRNA splicing, via spliceosome"/>
    <property type="evidence" value="ECO:0007669"/>
    <property type="project" value="TreeGrafter"/>
</dbReference>